<sequence>MCTQQDILYRHLTAFHDNFPSNRKQKFARGRTVLLKQTARWTLIKKICNLNLFSPFWNAAALGLEASGTLPEVLLPICHPNLFLFFLLTKCSSNDLSLEIFISPFLGNFHLRSESVPPATACPWVNGSRG</sequence>
<name>A0AAV4YEJ6_CAEEX</name>
<evidence type="ECO:0000313" key="2">
    <source>
        <dbReference type="Proteomes" id="UP001054945"/>
    </source>
</evidence>
<evidence type="ECO:0000313" key="1">
    <source>
        <dbReference type="EMBL" id="GIZ04659.1"/>
    </source>
</evidence>
<gene>
    <name evidence="1" type="ORF">CEXT_771741</name>
</gene>
<protein>
    <submittedName>
        <fullName evidence="1">Uncharacterized protein</fullName>
    </submittedName>
</protein>
<accession>A0AAV4YEJ6</accession>
<dbReference type="Proteomes" id="UP001054945">
    <property type="component" value="Unassembled WGS sequence"/>
</dbReference>
<comment type="caution">
    <text evidence="1">The sequence shown here is derived from an EMBL/GenBank/DDBJ whole genome shotgun (WGS) entry which is preliminary data.</text>
</comment>
<proteinExistence type="predicted"/>
<keyword evidence="2" id="KW-1185">Reference proteome</keyword>
<dbReference type="EMBL" id="BPLR01019119">
    <property type="protein sequence ID" value="GIZ04659.1"/>
    <property type="molecule type" value="Genomic_DNA"/>
</dbReference>
<reference evidence="1 2" key="1">
    <citation type="submission" date="2021-06" db="EMBL/GenBank/DDBJ databases">
        <title>Caerostris extrusa draft genome.</title>
        <authorList>
            <person name="Kono N."/>
            <person name="Arakawa K."/>
        </authorList>
    </citation>
    <scope>NUCLEOTIDE SEQUENCE [LARGE SCALE GENOMIC DNA]</scope>
</reference>
<organism evidence="1 2">
    <name type="scientific">Caerostris extrusa</name>
    <name type="common">Bark spider</name>
    <name type="synonym">Caerostris bankana</name>
    <dbReference type="NCBI Taxonomy" id="172846"/>
    <lineage>
        <taxon>Eukaryota</taxon>
        <taxon>Metazoa</taxon>
        <taxon>Ecdysozoa</taxon>
        <taxon>Arthropoda</taxon>
        <taxon>Chelicerata</taxon>
        <taxon>Arachnida</taxon>
        <taxon>Araneae</taxon>
        <taxon>Araneomorphae</taxon>
        <taxon>Entelegynae</taxon>
        <taxon>Araneoidea</taxon>
        <taxon>Araneidae</taxon>
        <taxon>Caerostris</taxon>
    </lineage>
</organism>
<dbReference type="AlphaFoldDB" id="A0AAV4YEJ6"/>